<evidence type="ECO:0000256" key="1">
    <source>
        <dbReference type="SAM" id="Coils"/>
    </source>
</evidence>
<evidence type="ECO:0000313" key="3">
    <source>
        <dbReference type="EMBL" id="MBW7452786.1"/>
    </source>
</evidence>
<organism evidence="3 4">
    <name type="scientific">Paenibacillus sepulcri</name>
    <dbReference type="NCBI Taxonomy" id="359917"/>
    <lineage>
        <taxon>Bacteria</taxon>
        <taxon>Bacillati</taxon>
        <taxon>Bacillota</taxon>
        <taxon>Bacilli</taxon>
        <taxon>Bacillales</taxon>
        <taxon>Paenibacillaceae</taxon>
        <taxon>Paenibacillus</taxon>
    </lineage>
</organism>
<dbReference type="Gene3D" id="3.40.50.2000">
    <property type="entry name" value="Glycogen Phosphorylase B"/>
    <property type="match status" value="3"/>
</dbReference>
<feature type="coiled-coil region" evidence="1">
    <location>
        <begin position="14"/>
        <end position="66"/>
    </location>
</feature>
<evidence type="ECO:0000313" key="4">
    <source>
        <dbReference type="Proteomes" id="UP001519887"/>
    </source>
</evidence>
<name>A0ABS7BVW5_9BACL</name>
<keyword evidence="1" id="KW-0175">Coiled coil</keyword>
<reference evidence="3 4" key="1">
    <citation type="submission" date="2021-07" db="EMBL/GenBank/DDBJ databases">
        <title>Paenibacillus radiodurans sp. nov., isolated from the southeastern edge of Tengger Desert.</title>
        <authorList>
            <person name="Zhang G."/>
        </authorList>
    </citation>
    <scope>NUCLEOTIDE SEQUENCE [LARGE SCALE GENOMIC DNA]</scope>
    <source>
        <strain evidence="3 4">CCM 7311</strain>
    </source>
</reference>
<dbReference type="PANTHER" id="PTHR12526:SF630">
    <property type="entry name" value="GLYCOSYLTRANSFERASE"/>
    <property type="match status" value="1"/>
</dbReference>
<dbReference type="Pfam" id="PF00534">
    <property type="entry name" value="Glycos_transf_1"/>
    <property type="match status" value="1"/>
</dbReference>
<proteinExistence type="predicted"/>
<gene>
    <name evidence="3" type="ORF">K0U00_01850</name>
</gene>
<feature type="domain" description="Glycosyl transferase family 1" evidence="2">
    <location>
        <begin position="648"/>
        <end position="809"/>
    </location>
</feature>
<accession>A0ABS7BVW5</accession>
<evidence type="ECO:0000259" key="2">
    <source>
        <dbReference type="Pfam" id="PF00534"/>
    </source>
</evidence>
<dbReference type="EMBL" id="JAHZIK010000018">
    <property type="protein sequence ID" value="MBW7452786.1"/>
    <property type="molecule type" value="Genomic_DNA"/>
</dbReference>
<keyword evidence="4" id="KW-1185">Reference proteome</keyword>
<dbReference type="RefSeq" id="WP_210044834.1">
    <property type="nucleotide sequence ID" value="NZ_JBHLVU010000029.1"/>
</dbReference>
<dbReference type="InterPro" id="IPR001296">
    <property type="entry name" value="Glyco_trans_1"/>
</dbReference>
<comment type="caution">
    <text evidence="3">The sequence shown here is derived from an EMBL/GenBank/DDBJ whole genome shotgun (WGS) entry which is preliminary data.</text>
</comment>
<dbReference type="SUPFAM" id="SSF53756">
    <property type="entry name" value="UDP-Glycosyltransferase/glycogen phosphorylase"/>
    <property type="match status" value="2"/>
</dbReference>
<dbReference type="Proteomes" id="UP001519887">
    <property type="component" value="Unassembled WGS sequence"/>
</dbReference>
<dbReference type="PANTHER" id="PTHR12526">
    <property type="entry name" value="GLYCOSYLTRANSFERASE"/>
    <property type="match status" value="1"/>
</dbReference>
<protein>
    <submittedName>
        <fullName evidence="3">Glycosyltransferase</fullName>
    </submittedName>
</protein>
<sequence length="913" mass="105552">MYRKDATFNSNAIFQRETNALNIAMEQIDLLKEEQLDALARMQKEISDLEHEIPQYTDTLQQLKTDSLLQQKELARYDLLYRPEYNARLEYYNELVKLPMTPEARQIVQLITSHNYKGIVVYPNAVRWEPLQRPQHFLLEFARKGYLCFFCDGDDSFSIREVEDRMFVIQNQAHLLQALQSFHVLIINSFLLQNPWIENLPHRTLWYDVLDRVDFFSFYDRNMLAKHYQVLHEADIVTYSAQGLLEYVENRKDAVYLPNASRYEDFELVIGKKPQVPDDLMPIVKKNKKIIGYYGAIEEWFDTELVISTAKHSNVEIVLIGYCGIPKDSFPDNVHFLGQKPYLRLKDYAAYFDALIIPFIVNDLTNSVSPVKFFEYCAIGKPIISTPIAEILPYQGPGITIVQARDSVKLNSSVWEITPMAQKHLRSIAEHNQWLNRVDLIESELISRPSCLKVLANRVHDIHVSVFTATFLDFEGENYYSGGAERYLVDLHEVCAEMGLKLDIYQYGHFSWYRKYHDIDVYSLGHEALDIREHSYENIIAFNRRYLYAADEKARLNFYSAFFQAYPHAAHPSIGISHGVAWDSPSSNFTNGNQLWSVNERFIQSAGQVQKMVSVDTNTPNWFQTISYEIGQDMETIPNYVDPDVFFPVPKSNDGKIKIVYPRRLYSARGLYITLDVIDAILDKYSHVEFHFVGKGFEEDMEQIEKTIERWQGRIYCYHREPDDMHLVYKTADIVLIPTLYSEGTSLSCLEACATGNTIIATRIGGLTDIIIDGFNGLLINPDNKSLENAIVKCLENPVLMERLGKNALEVSKAFNKKNWKERWKSIIREILGSEALPGEGLAAADTKAIEFQLGPQANREKWFPEVLYCLQQGLAVFVRGNHGEEPESSFGRLQWITEETDLYFQPLIKKYS</sequence>
<dbReference type="CDD" id="cd03801">
    <property type="entry name" value="GT4_PimA-like"/>
    <property type="match status" value="1"/>
</dbReference>